<sequence>MLHVAALLVAGSATLDDDGALSATRIPTTCYQIDEVPLAAEIPVILVVHARAGGDYDPQLYIVAKDPAGTKRGSIQANWHWPDEDGKPSKYRCFTQNIPFEIDREGEYTIGVYYDGEGMIEMATPIPVSMMLTTTQVVATNDDSPEESLQFGGI</sequence>
<dbReference type="EMBL" id="AP022613">
    <property type="protein sequence ID" value="BBZ42079.1"/>
    <property type="molecule type" value="Genomic_DNA"/>
</dbReference>
<protein>
    <submittedName>
        <fullName evidence="1">Uncharacterized protein</fullName>
    </submittedName>
</protein>
<gene>
    <name evidence="1" type="ORF">MCNS_51420</name>
</gene>
<dbReference type="STRING" id="44010.AWC00_01125"/>
<proteinExistence type="predicted"/>
<evidence type="ECO:0000313" key="1">
    <source>
        <dbReference type="EMBL" id="BBZ42079.1"/>
    </source>
</evidence>
<name>A0A1X1SW69_9MYCO</name>
<keyword evidence="2" id="KW-1185">Reference proteome</keyword>
<reference evidence="1 2" key="1">
    <citation type="journal article" date="2019" name="Emerg. Microbes Infect.">
        <title>Comprehensive subspecies identification of 175 nontuberculous mycobacteria species based on 7547 genomic profiles.</title>
        <authorList>
            <person name="Matsumoto Y."/>
            <person name="Kinjo T."/>
            <person name="Motooka D."/>
            <person name="Nabeya D."/>
            <person name="Jung N."/>
            <person name="Uechi K."/>
            <person name="Horii T."/>
            <person name="Iida T."/>
            <person name="Fujita J."/>
            <person name="Nakamura S."/>
        </authorList>
    </citation>
    <scope>NUCLEOTIDE SEQUENCE [LARGE SCALE GENOMIC DNA]</scope>
    <source>
        <strain evidence="1 2">JCM 14738</strain>
    </source>
</reference>
<dbReference type="RefSeq" id="WP_085235750.1">
    <property type="nucleotide sequence ID" value="NZ_AP022613.1"/>
</dbReference>
<accession>A0A1X1SW69</accession>
<organism evidence="1 2">
    <name type="scientific">Mycobacterium conspicuum</name>
    <dbReference type="NCBI Taxonomy" id="44010"/>
    <lineage>
        <taxon>Bacteria</taxon>
        <taxon>Bacillati</taxon>
        <taxon>Actinomycetota</taxon>
        <taxon>Actinomycetes</taxon>
        <taxon>Mycobacteriales</taxon>
        <taxon>Mycobacteriaceae</taxon>
        <taxon>Mycobacterium</taxon>
    </lineage>
</organism>
<evidence type="ECO:0000313" key="2">
    <source>
        <dbReference type="Proteomes" id="UP000467385"/>
    </source>
</evidence>
<dbReference type="AlphaFoldDB" id="A0A1X1SW69"/>
<dbReference type="OrthoDB" id="4719599at2"/>
<dbReference type="Proteomes" id="UP000467385">
    <property type="component" value="Chromosome"/>
</dbReference>